<dbReference type="InterPro" id="IPR001766">
    <property type="entry name" value="Fork_head_dom"/>
</dbReference>
<evidence type="ECO:0000313" key="8">
    <source>
        <dbReference type="Proteomes" id="UP000094020"/>
    </source>
</evidence>
<feature type="region of interest" description="Disordered" evidence="4">
    <location>
        <begin position="105"/>
        <end position="124"/>
    </location>
</feature>
<feature type="DNA-binding region" description="Fork-head" evidence="3">
    <location>
        <begin position="250"/>
        <end position="341"/>
    </location>
</feature>
<dbReference type="GO" id="GO:0005634">
    <property type="term" value="C:nucleus"/>
    <property type="evidence" value="ECO:0007669"/>
    <property type="project" value="UniProtKB-SubCell"/>
</dbReference>
<name>A0A1B9I1T9_9TREE</name>
<feature type="compositionally biased region" description="Polar residues" evidence="4">
    <location>
        <begin position="114"/>
        <end position="124"/>
    </location>
</feature>
<evidence type="ECO:0000313" key="7">
    <source>
        <dbReference type="EMBL" id="WWC70447.1"/>
    </source>
</evidence>
<dbReference type="PRINTS" id="PR00053">
    <property type="entry name" value="FORKHEAD"/>
</dbReference>
<feature type="domain" description="Fork-head" evidence="5">
    <location>
        <begin position="250"/>
        <end position="341"/>
    </location>
</feature>
<organism evidence="6">
    <name type="scientific">Kwoniella pini CBS 10737</name>
    <dbReference type="NCBI Taxonomy" id="1296096"/>
    <lineage>
        <taxon>Eukaryota</taxon>
        <taxon>Fungi</taxon>
        <taxon>Dikarya</taxon>
        <taxon>Basidiomycota</taxon>
        <taxon>Agaricomycotina</taxon>
        <taxon>Tremellomycetes</taxon>
        <taxon>Tremellales</taxon>
        <taxon>Cryptococcaceae</taxon>
        <taxon>Kwoniella</taxon>
    </lineage>
</organism>
<dbReference type="Proteomes" id="UP000094020">
    <property type="component" value="Chromosome 5"/>
</dbReference>
<evidence type="ECO:0000259" key="5">
    <source>
        <dbReference type="PROSITE" id="PS50039"/>
    </source>
</evidence>
<keyword evidence="8" id="KW-1185">Reference proteome</keyword>
<evidence type="ECO:0000256" key="1">
    <source>
        <dbReference type="ARBA" id="ARBA00023125"/>
    </source>
</evidence>
<evidence type="ECO:0000313" key="6">
    <source>
        <dbReference type="EMBL" id="OCF49499.1"/>
    </source>
</evidence>
<protein>
    <recommendedName>
        <fullName evidence="5">Fork-head domain-containing protein</fullName>
    </recommendedName>
</protein>
<evidence type="ECO:0000256" key="2">
    <source>
        <dbReference type="ARBA" id="ARBA00023242"/>
    </source>
</evidence>
<dbReference type="InterPro" id="IPR036388">
    <property type="entry name" value="WH-like_DNA-bd_sf"/>
</dbReference>
<gene>
    <name evidence="6" type="ORF">I206_04020</name>
    <name evidence="7" type="ORF">I206_104398</name>
</gene>
<accession>A0A1B9I1T9</accession>
<dbReference type="CDD" id="cd00059">
    <property type="entry name" value="FH_FOX"/>
    <property type="match status" value="1"/>
</dbReference>
<feature type="compositionally biased region" description="Acidic residues" evidence="4">
    <location>
        <begin position="22"/>
        <end position="38"/>
    </location>
</feature>
<reference evidence="7" key="4">
    <citation type="submission" date="2024-02" db="EMBL/GenBank/DDBJ databases">
        <title>Comparative genomics of Cryptococcus and Kwoniella reveals pathogenesis evolution and contrasting modes of karyotype evolution via chromosome fusion or intercentromeric recombination.</title>
        <authorList>
            <person name="Coelho M.A."/>
            <person name="David-Palma M."/>
            <person name="Shea T."/>
            <person name="Bowers K."/>
            <person name="McGinley-Smith S."/>
            <person name="Mohammad A.W."/>
            <person name="Gnirke A."/>
            <person name="Yurkov A.M."/>
            <person name="Nowrousian M."/>
            <person name="Sun S."/>
            <person name="Cuomo C.A."/>
            <person name="Heitman J."/>
        </authorList>
    </citation>
    <scope>NUCLEOTIDE SEQUENCE</scope>
    <source>
        <strain evidence="7">CBS 10737</strain>
    </source>
</reference>
<feature type="compositionally biased region" description="Polar residues" evidence="4">
    <location>
        <begin position="83"/>
        <end position="94"/>
    </location>
</feature>
<feature type="compositionally biased region" description="Basic and acidic residues" evidence="4">
    <location>
        <begin position="39"/>
        <end position="49"/>
    </location>
</feature>
<evidence type="ECO:0000256" key="3">
    <source>
        <dbReference type="PROSITE-ProRule" id="PRU00089"/>
    </source>
</evidence>
<dbReference type="EMBL" id="CP144523">
    <property type="protein sequence ID" value="WWC70447.1"/>
    <property type="molecule type" value="Genomic_DNA"/>
</dbReference>
<proteinExistence type="predicted"/>
<dbReference type="PROSITE" id="PS50039">
    <property type="entry name" value="FORK_HEAD_3"/>
    <property type="match status" value="1"/>
</dbReference>
<reference evidence="6" key="3">
    <citation type="submission" date="2016-07" db="EMBL/GenBank/DDBJ databases">
        <title>Evolution of pathogenesis and genome organization in the Tremellales.</title>
        <authorList>
            <person name="Cuomo C."/>
            <person name="Litvintseva A."/>
            <person name="Heitman J."/>
            <person name="Chen Y."/>
            <person name="Sun S."/>
            <person name="Springer D."/>
            <person name="Dromer F."/>
            <person name="Young S."/>
            <person name="Zeng Q."/>
            <person name="Chapman S."/>
            <person name="Gujja S."/>
            <person name="Saif S."/>
            <person name="Birren B."/>
        </authorList>
    </citation>
    <scope>NUCLEOTIDE SEQUENCE</scope>
    <source>
        <strain evidence="6">CBS 10737</strain>
    </source>
</reference>
<keyword evidence="1 3" id="KW-0238">DNA-binding</keyword>
<reference evidence="6" key="1">
    <citation type="submission" date="2013-07" db="EMBL/GenBank/DDBJ databases">
        <title>The Genome Sequence of Cryptococcus pinus CBS10737.</title>
        <authorList>
            <consortium name="The Broad Institute Genome Sequencing Platform"/>
            <person name="Cuomo C."/>
            <person name="Litvintseva A."/>
            <person name="Chen Y."/>
            <person name="Heitman J."/>
            <person name="Sun S."/>
            <person name="Springer D."/>
            <person name="Dromer F."/>
            <person name="Young S.K."/>
            <person name="Zeng Q."/>
            <person name="Gargeya S."/>
            <person name="Fitzgerald M."/>
            <person name="Abouelleil A."/>
            <person name="Alvarado L."/>
            <person name="Berlin A.M."/>
            <person name="Chapman S.B."/>
            <person name="Dewar J."/>
            <person name="Goldberg J."/>
            <person name="Griggs A."/>
            <person name="Gujja S."/>
            <person name="Hansen M."/>
            <person name="Howarth C."/>
            <person name="Imamovic A."/>
            <person name="Larimer J."/>
            <person name="McCowan C."/>
            <person name="Murphy C."/>
            <person name="Pearson M."/>
            <person name="Priest M."/>
            <person name="Roberts A."/>
            <person name="Saif S."/>
            <person name="Shea T."/>
            <person name="Sykes S."/>
            <person name="Wortman J."/>
            <person name="Nusbaum C."/>
            <person name="Birren B."/>
        </authorList>
    </citation>
    <scope>NUCLEOTIDE SEQUENCE [LARGE SCALE GENOMIC DNA]</scope>
    <source>
        <strain evidence="6">CBS 10737</strain>
    </source>
</reference>
<dbReference type="AlphaFoldDB" id="A0A1B9I1T9"/>
<feature type="compositionally biased region" description="Basic and acidic residues" evidence="4">
    <location>
        <begin position="59"/>
        <end position="77"/>
    </location>
</feature>
<dbReference type="KEGG" id="kpin:30172389"/>
<reference evidence="7" key="2">
    <citation type="submission" date="2013-07" db="EMBL/GenBank/DDBJ databases">
        <authorList>
            <consortium name="The Broad Institute Genome Sequencing Platform"/>
            <person name="Cuomo C."/>
            <person name="Litvintseva A."/>
            <person name="Chen Y."/>
            <person name="Heitman J."/>
            <person name="Sun S."/>
            <person name="Springer D."/>
            <person name="Dromer F."/>
            <person name="Young S.K."/>
            <person name="Zeng Q."/>
            <person name="Gargeya S."/>
            <person name="Fitzgerald M."/>
            <person name="Abouelleil A."/>
            <person name="Alvarado L."/>
            <person name="Berlin A.M."/>
            <person name="Chapman S.B."/>
            <person name="Dewar J."/>
            <person name="Goldberg J."/>
            <person name="Griggs A."/>
            <person name="Gujja S."/>
            <person name="Hansen M."/>
            <person name="Howarth C."/>
            <person name="Imamovic A."/>
            <person name="Larimer J."/>
            <person name="McCowan C."/>
            <person name="Murphy C."/>
            <person name="Pearson M."/>
            <person name="Priest M."/>
            <person name="Roberts A."/>
            <person name="Saif S."/>
            <person name="Shea T."/>
            <person name="Sykes S."/>
            <person name="Wortman J."/>
            <person name="Nusbaum C."/>
            <person name="Birren B."/>
        </authorList>
    </citation>
    <scope>NUCLEOTIDE SEQUENCE</scope>
    <source>
        <strain evidence="7">CBS 10737</strain>
    </source>
</reference>
<dbReference type="GeneID" id="30172389"/>
<dbReference type="RefSeq" id="XP_019010718.1">
    <property type="nucleotide sequence ID" value="XM_019155760.1"/>
</dbReference>
<dbReference type="OrthoDB" id="5954824at2759"/>
<dbReference type="InterPro" id="IPR036390">
    <property type="entry name" value="WH_DNA-bd_sf"/>
</dbReference>
<dbReference type="STRING" id="1296096.A0A1B9I1T9"/>
<dbReference type="PROSITE" id="PS00658">
    <property type="entry name" value="FORK_HEAD_2"/>
    <property type="match status" value="1"/>
</dbReference>
<dbReference type="PANTHER" id="PTHR11829">
    <property type="entry name" value="FORKHEAD BOX PROTEIN"/>
    <property type="match status" value="1"/>
</dbReference>
<keyword evidence="2 3" id="KW-0539">Nucleus</keyword>
<sequence>MPAHSHLLDTVNNKSNKTDASYEQEGEKELDPDEDDNEPLSKEMTEGPPKKKSKRLKGKEKLSDLKKSDPIEFDRTSPIKQGHISQAGINNESTPVRPKIKTKNLFWRNPPPSSYSSFQGQPNKTSTEELVNHTTFPFTDSELGLRPLTWPSSGNLVVKTLGIPASLPSFIPTNPNDPISEDQIEEPFEYTRSDLIKYRLGKGTKSEDTRNRNTNIASGAWKKWEELGGISRGLSELIPYSFDEFGKVYKPDITIVQAIRLIIAASPRGRMTLAQIYQAFEERWPWHKTTGTTWKNSIRHNLSLNDCFVNIEKSTNEPGGKGGYWVVDNSASGRTARKLKRSAPLTSTSTLSSNSLPIKSKFGQISNSMSNSIIDKLNENIISPKNSTLIKSNKPIAKPAIPFPSNEKYKLPKRDKNWIPNEIIKKSREISLLRPIQDIPLDINNNDIDINKIQEEEIFTTRAGLNNLPIINPINKLISNENEKKLPNLFESIYNNLNLNLNNDKSTFNNFELPPLLNENFEQEIE</sequence>
<dbReference type="Pfam" id="PF00250">
    <property type="entry name" value="Forkhead"/>
    <property type="match status" value="1"/>
</dbReference>
<dbReference type="InterPro" id="IPR050211">
    <property type="entry name" value="FOX_domain-containing"/>
</dbReference>
<dbReference type="GO" id="GO:0000978">
    <property type="term" value="F:RNA polymerase II cis-regulatory region sequence-specific DNA binding"/>
    <property type="evidence" value="ECO:0007669"/>
    <property type="project" value="TreeGrafter"/>
</dbReference>
<feature type="region of interest" description="Disordered" evidence="4">
    <location>
        <begin position="1"/>
        <end position="96"/>
    </location>
</feature>
<dbReference type="InterPro" id="IPR030456">
    <property type="entry name" value="TF_fork_head_CS_2"/>
</dbReference>
<dbReference type="EMBL" id="KI894011">
    <property type="protein sequence ID" value="OCF49499.1"/>
    <property type="molecule type" value="Genomic_DNA"/>
</dbReference>
<evidence type="ECO:0000256" key="4">
    <source>
        <dbReference type="SAM" id="MobiDB-lite"/>
    </source>
</evidence>
<dbReference type="SUPFAM" id="SSF46785">
    <property type="entry name" value="Winged helix' DNA-binding domain"/>
    <property type="match status" value="1"/>
</dbReference>
<comment type="subcellular location">
    <subcellularLocation>
        <location evidence="3">Nucleus</location>
    </subcellularLocation>
</comment>
<dbReference type="PANTHER" id="PTHR11829:SF343">
    <property type="entry name" value="FORK-HEAD DOMAIN-CONTAINING PROTEIN"/>
    <property type="match status" value="1"/>
</dbReference>
<dbReference type="GO" id="GO:0000981">
    <property type="term" value="F:DNA-binding transcription factor activity, RNA polymerase II-specific"/>
    <property type="evidence" value="ECO:0007669"/>
    <property type="project" value="TreeGrafter"/>
</dbReference>
<feature type="compositionally biased region" description="Polar residues" evidence="4">
    <location>
        <begin position="10"/>
        <end position="21"/>
    </location>
</feature>
<dbReference type="Gene3D" id="1.10.10.10">
    <property type="entry name" value="Winged helix-like DNA-binding domain superfamily/Winged helix DNA-binding domain"/>
    <property type="match status" value="1"/>
</dbReference>
<dbReference type="SMART" id="SM00339">
    <property type="entry name" value="FH"/>
    <property type="match status" value="1"/>
</dbReference>